<dbReference type="Pfam" id="PF12505">
    <property type="entry name" value="DUF3712"/>
    <property type="match status" value="1"/>
</dbReference>
<accession>A0ABR1K8X8</accession>
<gene>
    <name evidence="1" type="ORF">IWZ03DRAFT_319595</name>
</gene>
<proteinExistence type="predicted"/>
<keyword evidence="2" id="KW-1185">Reference proteome</keyword>
<organism evidence="1 2">
    <name type="scientific">Phyllosticta citriasiana</name>
    <dbReference type="NCBI Taxonomy" id="595635"/>
    <lineage>
        <taxon>Eukaryota</taxon>
        <taxon>Fungi</taxon>
        <taxon>Dikarya</taxon>
        <taxon>Ascomycota</taxon>
        <taxon>Pezizomycotina</taxon>
        <taxon>Dothideomycetes</taxon>
        <taxon>Dothideomycetes incertae sedis</taxon>
        <taxon>Botryosphaeriales</taxon>
        <taxon>Phyllostictaceae</taxon>
        <taxon>Phyllosticta</taxon>
    </lineage>
</organism>
<dbReference type="PANTHER" id="PTHR35895">
    <property type="entry name" value="CHROMOSOME 16, WHOLE GENOME SHOTGUN SEQUENCE"/>
    <property type="match status" value="1"/>
</dbReference>
<dbReference type="Proteomes" id="UP001363622">
    <property type="component" value="Unassembled WGS sequence"/>
</dbReference>
<dbReference type="InterPro" id="IPR022185">
    <property type="entry name" value="DUF3712"/>
</dbReference>
<evidence type="ECO:0000313" key="1">
    <source>
        <dbReference type="EMBL" id="KAK7510151.1"/>
    </source>
</evidence>
<dbReference type="InterPro" id="IPR046368">
    <property type="entry name" value="Tag1"/>
</dbReference>
<dbReference type="PANTHER" id="PTHR35895:SF1">
    <property type="entry name" value="LIPID-BINDING SERUM GLYCOPROTEIN C-TERMINAL DOMAIN-CONTAINING PROTEIN"/>
    <property type="match status" value="1"/>
</dbReference>
<comment type="caution">
    <text evidence="1">The sequence shown here is derived from an EMBL/GenBank/DDBJ whole genome shotgun (WGS) entry which is preliminary data.</text>
</comment>
<sequence length="254" mass="27222">MEAITQAVINYSKLELSFVRITKATPETFNIYIECKISGTGPVSATMAGMQVDLVGPAGAFGKLQLPTVKTSGSSTALTIEDQTVKITDFEAFNAFVKALIQDKDITLHLKNGHTTLKALAMTNKVVYEKPIEMKGMNGPQTRIEKTEITGSDSFTNHLVTENPSPFEIDLGEAIFDIQNASGEAIGTVQGPLHITRGKAQFTMSGKINKGVSAGSGEGFFVGTGSVTDSWAKETNKYVKAPVQLTPELMNLAK</sequence>
<reference evidence="1 2" key="1">
    <citation type="submission" date="2024-04" db="EMBL/GenBank/DDBJ databases">
        <title>Phyllosticta paracitricarpa is synonymous to the EU quarantine fungus P. citricarpa based on phylogenomic analyses.</title>
        <authorList>
            <consortium name="Lawrence Berkeley National Laboratory"/>
            <person name="Van Ingen-Buijs V.A."/>
            <person name="Van Westerhoven A.C."/>
            <person name="Haridas S."/>
            <person name="Skiadas P."/>
            <person name="Martin F."/>
            <person name="Groenewald J.Z."/>
            <person name="Crous P.W."/>
            <person name="Seidl M.F."/>
        </authorList>
    </citation>
    <scope>NUCLEOTIDE SEQUENCE [LARGE SCALE GENOMIC DNA]</scope>
    <source>
        <strain evidence="1 2">CBS 123371</strain>
    </source>
</reference>
<evidence type="ECO:0000313" key="2">
    <source>
        <dbReference type="Proteomes" id="UP001363622"/>
    </source>
</evidence>
<dbReference type="EMBL" id="JBBPHU010000015">
    <property type="protein sequence ID" value="KAK7510151.1"/>
    <property type="molecule type" value="Genomic_DNA"/>
</dbReference>
<protein>
    <submittedName>
        <fullName evidence="1">Uncharacterized protein</fullName>
    </submittedName>
</protein>
<name>A0ABR1K8X8_9PEZI</name>